<evidence type="ECO:0000313" key="4">
    <source>
        <dbReference type="EMBL" id="QTX09480.1"/>
    </source>
</evidence>
<evidence type="ECO:0000256" key="1">
    <source>
        <dbReference type="SAM" id="Phobius"/>
    </source>
</evidence>
<name>A0A8B0SGD1_9GAMM</name>
<feature type="transmembrane region" description="Helical" evidence="1">
    <location>
        <begin position="98"/>
        <end position="117"/>
    </location>
</feature>
<sequence>MNKHFYFGEVVDGYAVRVLNEREARAGAGLLFVFAILSFLYAYRTMDFRYTSIFITFFMVDFFIRVLINPKYAPSLIVGRFFVSRQKPEYVGAAQKRFAWSIGLALSIVMFWLVVVVEMMTPLKIYICITCLILLFSETAFGICIGCWLHNLIRQTPATLCPGGVCEVRSKEDIQRINWLQTLIALASLAVVGMLSYQASNV</sequence>
<keyword evidence="1" id="KW-0812">Transmembrane</keyword>
<feature type="transmembrane region" description="Helical" evidence="1">
    <location>
        <begin position="123"/>
        <end position="149"/>
    </location>
</feature>
<dbReference type="InterPro" id="IPR025508">
    <property type="entry name" value="DUF4395"/>
</dbReference>
<feature type="transmembrane region" description="Helical" evidence="1">
    <location>
        <begin position="179"/>
        <end position="199"/>
    </location>
</feature>
<gene>
    <name evidence="4" type="ORF">J1836_012685</name>
    <name evidence="3" type="ORF">J1836_17295</name>
</gene>
<dbReference type="Pfam" id="PF14340">
    <property type="entry name" value="DUF4395"/>
    <property type="match status" value="1"/>
</dbReference>
<evidence type="ECO:0000259" key="2">
    <source>
        <dbReference type="Pfam" id="PF14340"/>
    </source>
</evidence>
<dbReference type="Proteomes" id="UP000664466">
    <property type="component" value="Unassembled WGS sequence"/>
</dbReference>
<evidence type="ECO:0000313" key="5">
    <source>
        <dbReference type="Proteomes" id="UP000664466"/>
    </source>
</evidence>
<accession>A0A8B0SGD1</accession>
<dbReference type="EMBL" id="CP072748">
    <property type="protein sequence ID" value="QTX09480.1"/>
    <property type="molecule type" value="Genomic_DNA"/>
</dbReference>
<proteinExistence type="predicted"/>
<dbReference type="AlphaFoldDB" id="A0A8B0SGD1"/>
<keyword evidence="5" id="KW-1185">Reference proteome</keyword>
<reference evidence="3 5" key="1">
    <citation type="submission" date="2021-03" db="EMBL/GenBank/DDBJ databases">
        <title>Draft genome and methylome analysis of Thiotrix fructosivoruns ATCC 49748.</title>
        <authorList>
            <person name="Fomenkov A."/>
            <person name="Grabovich M.Y."/>
            <person name="Roberts R.J."/>
        </authorList>
    </citation>
    <scope>NUCLEOTIDE SEQUENCE [LARGE SCALE GENOMIC DNA]</scope>
    <source>
        <strain evidence="3 5">ATCC 49748</strain>
    </source>
</reference>
<feature type="domain" description="DUF4395" evidence="2">
    <location>
        <begin position="20"/>
        <end position="154"/>
    </location>
</feature>
<evidence type="ECO:0000313" key="3">
    <source>
        <dbReference type="EMBL" id="MBO0614657.1"/>
    </source>
</evidence>
<organism evidence="4">
    <name type="scientific">Thiothrix fructosivorans</name>
    <dbReference type="NCBI Taxonomy" id="111770"/>
    <lineage>
        <taxon>Bacteria</taxon>
        <taxon>Pseudomonadati</taxon>
        <taxon>Pseudomonadota</taxon>
        <taxon>Gammaproteobacteria</taxon>
        <taxon>Thiotrichales</taxon>
        <taxon>Thiotrichaceae</taxon>
        <taxon>Thiothrix</taxon>
    </lineage>
</organism>
<dbReference type="RefSeq" id="WP_207252368.1">
    <property type="nucleotide sequence ID" value="NZ_JAFMPM010000008.1"/>
</dbReference>
<feature type="transmembrane region" description="Helical" evidence="1">
    <location>
        <begin position="26"/>
        <end position="44"/>
    </location>
</feature>
<dbReference type="EMBL" id="JAFMPM010000008">
    <property type="protein sequence ID" value="MBO0614657.1"/>
    <property type="molecule type" value="Genomic_DNA"/>
</dbReference>
<reference evidence="4" key="2">
    <citation type="submission" date="2021-04" db="EMBL/GenBank/DDBJ databases">
        <title>Complete Genome and methylome analysis of Thiothrix fructosivorans ATCC 49748.</title>
        <authorList>
            <person name="Fomenkov A."/>
            <person name="Sun L."/>
            <person name="Vincze T."/>
            <person name="Grabovich M.Y."/>
            <person name="Roberts R.J."/>
        </authorList>
    </citation>
    <scope>NUCLEOTIDE SEQUENCE</scope>
    <source>
        <strain evidence="4">ATCC 49748</strain>
    </source>
</reference>
<keyword evidence="1" id="KW-0472">Membrane</keyword>
<protein>
    <submittedName>
        <fullName evidence="4">DUF4395 domain-containing protein</fullName>
    </submittedName>
</protein>
<keyword evidence="1" id="KW-1133">Transmembrane helix</keyword>